<gene>
    <name evidence="7" type="primary">abc-msp</name>
    <name evidence="7" type="ORF">SOCE836_073900</name>
</gene>
<proteinExistence type="predicted"/>
<dbReference type="PANTHER" id="PTHR47089">
    <property type="entry name" value="ABC TRANSPORTER, PERMEASE PROTEIN"/>
    <property type="match status" value="1"/>
</dbReference>
<evidence type="ECO:0000256" key="3">
    <source>
        <dbReference type="ARBA" id="ARBA00022692"/>
    </source>
</evidence>
<dbReference type="PANTHER" id="PTHR47089:SF1">
    <property type="entry name" value="GUANOSINE ABC TRANSPORTER PERMEASE PROTEIN NUPP"/>
    <property type="match status" value="1"/>
</dbReference>
<name>A0A4P2QYC7_SORCE</name>
<dbReference type="InterPro" id="IPR001851">
    <property type="entry name" value="ABC_transp_permease"/>
</dbReference>
<keyword evidence="5 6" id="KW-0472">Membrane</keyword>
<accession>A0A4P2QYC7</accession>
<keyword evidence="2" id="KW-1003">Cell membrane</keyword>
<feature type="transmembrane region" description="Helical" evidence="6">
    <location>
        <begin position="62"/>
        <end position="85"/>
    </location>
</feature>
<dbReference type="CDD" id="cd06580">
    <property type="entry name" value="TM_PBP1_transp_TpRbsC_like"/>
    <property type="match status" value="1"/>
</dbReference>
<comment type="subcellular location">
    <subcellularLocation>
        <location evidence="1">Cell membrane</location>
        <topology evidence="1">Multi-pass membrane protein</topology>
    </subcellularLocation>
</comment>
<feature type="transmembrane region" description="Helical" evidence="6">
    <location>
        <begin position="92"/>
        <end position="112"/>
    </location>
</feature>
<dbReference type="Pfam" id="PF02653">
    <property type="entry name" value="BPD_transp_2"/>
    <property type="match status" value="1"/>
</dbReference>
<feature type="transmembrane region" description="Helical" evidence="6">
    <location>
        <begin position="164"/>
        <end position="182"/>
    </location>
</feature>
<evidence type="ECO:0000313" key="7">
    <source>
        <dbReference type="EMBL" id="AUX35201.1"/>
    </source>
</evidence>
<keyword evidence="4 6" id="KW-1133">Transmembrane helix</keyword>
<keyword evidence="3 6" id="KW-0812">Transmembrane</keyword>
<evidence type="ECO:0000256" key="2">
    <source>
        <dbReference type="ARBA" id="ARBA00022475"/>
    </source>
</evidence>
<evidence type="ECO:0000256" key="5">
    <source>
        <dbReference type="ARBA" id="ARBA00023136"/>
    </source>
</evidence>
<dbReference type="Proteomes" id="UP000295497">
    <property type="component" value="Chromosome"/>
</dbReference>
<dbReference type="GO" id="GO:0005886">
    <property type="term" value="C:plasma membrane"/>
    <property type="evidence" value="ECO:0007669"/>
    <property type="project" value="UniProtKB-SubCell"/>
</dbReference>
<evidence type="ECO:0000256" key="1">
    <source>
        <dbReference type="ARBA" id="ARBA00004651"/>
    </source>
</evidence>
<dbReference type="AlphaFoldDB" id="A0A4P2QYC7"/>
<feature type="transmembrane region" description="Helical" evidence="6">
    <location>
        <begin position="202"/>
        <end position="223"/>
    </location>
</feature>
<sequence length="360" mass="36232">MSPARGAARLRSGLRELRGAALPAALVLGGILLALNLISFGFGEAPAPILRRAFEGTWGTPYGVGQVLFKATPLLFTGLAFSIALRAGLFNIGAEGQLAMASLAGAVVAARLPPGTPWAVAVPASIACAMAAGAAVALVPALLRARLGAHEIISGIMMNRVADALAPWLLASVLGRAAMRTADAIPAATLPRLDRLVPALRGSAASVAFPLAVALAFAAHRALSRTRAGREMRFVGQSAEAARAEGIDVPRRRLAALLASGAVAGAAMTATTLGYKGYYELGLGAGAGFSGIPVALLGRGTPVGLVLAAVLFGTLEQAGLAINARVPKEAMDVLEALAIVLVAAAARSGERAGRPEGAPA</sequence>
<dbReference type="GO" id="GO:0022857">
    <property type="term" value="F:transmembrane transporter activity"/>
    <property type="evidence" value="ECO:0007669"/>
    <property type="project" value="InterPro"/>
</dbReference>
<evidence type="ECO:0000313" key="8">
    <source>
        <dbReference type="Proteomes" id="UP000295497"/>
    </source>
</evidence>
<reference evidence="7 8" key="1">
    <citation type="submission" date="2015-09" db="EMBL/GenBank/DDBJ databases">
        <title>Sorangium comparison.</title>
        <authorList>
            <person name="Zaburannyi N."/>
            <person name="Bunk B."/>
            <person name="Overmann J."/>
            <person name="Mueller R."/>
        </authorList>
    </citation>
    <scope>NUCLEOTIDE SEQUENCE [LARGE SCALE GENOMIC DNA]</scope>
    <source>
        <strain evidence="7 8">So ce836</strain>
    </source>
</reference>
<dbReference type="EMBL" id="CP012672">
    <property type="protein sequence ID" value="AUX35201.1"/>
    <property type="molecule type" value="Genomic_DNA"/>
</dbReference>
<dbReference type="RefSeq" id="WP_165374339.1">
    <property type="nucleotide sequence ID" value="NZ_CP012672.1"/>
</dbReference>
<feature type="transmembrane region" description="Helical" evidence="6">
    <location>
        <begin position="118"/>
        <end position="143"/>
    </location>
</feature>
<feature type="transmembrane region" description="Helical" evidence="6">
    <location>
        <begin position="254"/>
        <end position="275"/>
    </location>
</feature>
<feature type="transmembrane region" description="Helical" evidence="6">
    <location>
        <begin position="21"/>
        <end position="42"/>
    </location>
</feature>
<evidence type="ECO:0000256" key="4">
    <source>
        <dbReference type="ARBA" id="ARBA00022989"/>
    </source>
</evidence>
<protein>
    <submittedName>
        <fullName evidence="7">ABC transporter permease</fullName>
    </submittedName>
</protein>
<organism evidence="7 8">
    <name type="scientific">Sorangium cellulosum</name>
    <name type="common">Polyangium cellulosum</name>
    <dbReference type="NCBI Taxonomy" id="56"/>
    <lineage>
        <taxon>Bacteria</taxon>
        <taxon>Pseudomonadati</taxon>
        <taxon>Myxococcota</taxon>
        <taxon>Polyangia</taxon>
        <taxon>Polyangiales</taxon>
        <taxon>Polyangiaceae</taxon>
        <taxon>Sorangium</taxon>
    </lineage>
</organism>
<evidence type="ECO:0000256" key="6">
    <source>
        <dbReference type="SAM" id="Phobius"/>
    </source>
</evidence>